<dbReference type="SUPFAM" id="SSF54928">
    <property type="entry name" value="RNA-binding domain, RBD"/>
    <property type="match status" value="1"/>
</dbReference>
<evidence type="ECO:0000256" key="4">
    <source>
        <dbReference type="SAM" id="MobiDB-lite"/>
    </source>
</evidence>
<evidence type="ECO:0000313" key="6">
    <source>
        <dbReference type="EMBL" id="CDZ96186.1"/>
    </source>
</evidence>
<feature type="compositionally biased region" description="Low complexity" evidence="4">
    <location>
        <begin position="97"/>
        <end position="116"/>
    </location>
</feature>
<feature type="region of interest" description="Disordered" evidence="4">
    <location>
        <begin position="97"/>
        <end position="121"/>
    </location>
</feature>
<feature type="region of interest" description="Disordered" evidence="4">
    <location>
        <begin position="147"/>
        <end position="187"/>
    </location>
</feature>
<name>A0A0F7SE44_PHARH</name>
<feature type="compositionally biased region" description="Low complexity" evidence="4">
    <location>
        <begin position="153"/>
        <end position="168"/>
    </location>
</feature>
<dbReference type="Pfam" id="PF00076">
    <property type="entry name" value="RRM_1"/>
    <property type="match status" value="1"/>
</dbReference>
<feature type="compositionally biased region" description="Pro residues" evidence="4">
    <location>
        <begin position="178"/>
        <end position="187"/>
    </location>
</feature>
<dbReference type="SMART" id="SM00360">
    <property type="entry name" value="RRM"/>
    <property type="match status" value="1"/>
</dbReference>
<dbReference type="PANTHER" id="PTHR48038:SF1">
    <property type="entry name" value="RIBONUCLEOPROTEIN RB97D"/>
    <property type="match status" value="1"/>
</dbReference>
<dbReference type="Gene3D" id="3.30.70.330">
    <property type="match status" value="1"/>
</dbReference>
<dbReference type="AlphaFoldDB" id="A0A0F7SE44"/>
<keyword evidence="3" id="KW-0694">RNA-binding</keyword>
<sequence>MATSEISKNATPRLYVGNLQFTVDEFALIKIFSRFGKIAKLDFLFHKSGPMRGKPRGYAFVEFATKEDAMKALTGLHDKPLRGRNLVVTFASQMQNGDGSSFSSNGGKYGSNSGSGSHDRRTTLSMVKNQRAPQGADAQIAALEAKLAQMKKSSAASSSDTTSASNSTLPVAPEGLPSKPPQPSRGI</sequence>
<dbReference type="CDD" id="cd12355">
    <property type="entry name" value="RRM_RBM18"/>
    <property type="match status" value="1"/>
</dbReference>
<organism evidence="6">
    <name type="scientific">Phaffia rhodozyma</name>
    <name type="common">Yeast</name>
    <name type="synonym">Xanthophyllomyces dendrorhous</name>
    <dbReference type="NCBI Taxonomy" id="264483"/>
    <lineage>
        <taxon>Eukaryota</taxon>
        <taxon>Fungi</taxon>
        <taxon>Dikarya</taxon>
        <taxon>Basidiomycota</taxon>
        <taxon>Agaricomycotina</taxon>
        <taxon>Tremellomycetes</taxon>
        <taxon>Cystofilobasidiales</taxon>
        <taxon>Mrakiaceae</taxon>
        <taxon>Phaffia</taxon>
    </lineage>
</organism>
<dbReference type="GO" id="GO:0003723">
    <property type="term" value="F:RNA binding"/>
    <property type="evidence" value="ECO:0007669"/>
    <property type="project" value="UniProtKB-UniRule"/>
</dbReference>
<protein>
    <recommendedName>
        <fullName evidence="1">Probable RNA-binding protein 18</fullName>
    </recommendedName>
    <alternativeName>
        <fullName evidence="2">RNA-binding motif protein 18</fullName>
    </alternativeName>
</protein>
<evidence type="ECO:0000256" key="3">
    <source>
        <dbReference type="PROSITE-ProRule" id="PRU00176"/>
    </source>
</evidence>
<evidence type="ECO:0000256" key="2">
    <source>
        <dbReference type="ARBA" id="ARBA00030780"/>
    </source>
</evidence>
<dbReference type="InterPro" id="IPR000504">
    <property type="entry name" value="RRM_dom"/>
</dbReference>
<evidence type="ECO:0000256" key="1">
    <source>
        <dbReference type="ARBA" id="ARBA00021141"/>
    </source>
</evidence>
<dbReference type="EMBL" id="LN483116">
    <property type="protein sequence ID" value="CDZ96186.1"/>
    <property type="molecule type" value="Genomic_DNA"/>
</dbReference>
<dbReference type="InterPro" id="IPR039157">
    <property type="entry name" value="RBM18_RRM"/>
</dbReference>
<feature type="domain" description="RRM" evidence="5">
    <location>
        <begin position="12"/>
        <end position="93"/>
    </location>
</feature>
<dbReference type="PANTHER" id="PTHR48038">
    <property type="entry name" value="RIBONUCLEOPROTEIN RB97D"/>
    <property type="match status" value="1"/>
</dbReference>
<proteinExistence type="predicted"/>
<dbReference type="PROSITE" id="PS50102">
    <property type="entry name" value="RRM"/>
    <property type="match status" value="1"/>
</dbReference>
<reference evidence="6" key="1">
    <citation type="submission" date="2014-08" db="EMBL/GenBank/DDBJ databases">
        <authorList>
            <person name="Sharma Rahul"/>
            <person name="Thines Marco"/>
        </authorList>
    </citation>
    <scope>NUCLEOTIDE SEQUENCE</scope>
</reference>
<dbReference type="InterPro" id="IPR035979">
    <property type="entry name" value="RBD_domain_sf"/>
</dbReference>
<dbReference type="InterPro" id="IPR012677">
    <property type="entry name" value="Nucleotide-bd_a/b_plait_sf"/>
</dbReference>
<accession>A0A0F7SE44</accession>
<evidence type="ECO:0000259" key="5">
    <source>
        <dbReference type="PROSITE" id="PS50102"/>
    </source>
</evidence>